<dbReference type="SUPFAM" id="SSF54373">
    <property type="entry name" value="FAD-linked reductases, C-terminal domain"/>
    <property type="match status" value="1"/>
</dbReference>
<proteinExistence type="predicted"/>
<dbReference type="Gene3D" id="3.50.50.60">
    <property type="entry name" value="FAD/NAD(P)-binding domain"/>
    <property type="match status" value="1"/>
</dbReference>
<gene>
    <name evidence="4" type="ORF">DES43_1752</name>
</gene>
<dbReference type="EMBL" id="SNZF01000075">
    <property type="protein sequence ID" value="TDR27063.1"/>
    <property type="molecule type" value="Genomic_DNA"/>
</dbReference>
<dbReference type="OrthoDB" id="9805337at2"/>
<dbReference type="SUPFAM" id="SSF51905">
    <property type="entry name" value="FAD/NAD(P)-binding domain"/>
    <property type="match status" value="1"/>
</dbReference>
<keyword evidence="1" id="KW-0560">Oxidoreductase</keyword>
<dbReference type="AlphaFoldDB" id="A0A4R6Y491"/>
<dbReference type="PANTHER" id="PTHR13847:SF289">
    <property type="entry name" value="GLYCINE OXIDASE"/>
    <property type="match status" value="1"/>
</dbReference>
<dbReference type="GO" id="GO:0005737">
    <property type="term" value="C:cytoplasm"/>
    <property type="evidence" value="ECO:0007669"/>
    <property type="project" value="TreeGrafter"/>
</dbReference>
<dbReference type="Proteomes" id="UP000294958">
    <property type="component" value="Unassembled WGS sequence"/>
</dbReference>
<dbReference type="Gene3D" id="3.30.9.10">
    <property type="entry name" value="D-Amino Acid Oxidase, subunit A, domain 2"/>
    <property type="match status" value="1"/>
</dbReference>
<organism evidence="4 5">
    <name type="scientific">Aquamicrobium defluvii</name>
    <dbReference type="NCBI Taxonomy" id="69279"/>
    <lineage>
        <taxon>Bacteria</taxon>
        <taxon>Pseudomonadati</taxon>
        <taxon>Pseudomonadota</taxon>
        <taxon>Alphaproteobacteria</taxon>
        <taxon>Hyphomicrobiales</taxon>
        <taxon>Phyllobacteriaceae</taxon>
        <taxon>Aquamicrobium</taxon>
    </lineage>
</organism>
<name>A0A4R6Y491_9HYPH</name>
<dbReference type="Pfam" id="PF01266">
    <property type="entry name" value="DAO"/>
    <property type="match status" value="1"/>
</dbReference>
<keyword evidence="5" id="KW-1185">Reference proteome</keyword>
<protein>
    <submittedName>
        <fullName evidence="4">Glycine/D-amino acid oxidase-like deaminating enzyme</fullName>
    </submittedName>
</protein>
<feature type="region of interest" description="Disordered" evidence="2">
    <location>
        <begin position="1"/>
        <end position="23"/>
    </location>
</feature>
<evidence type="ECO:0000259" key="3">
    <source>
        <dbReference type="Pfam" id="PF01266"/>
    </source>
</evidence>
<accession>A0A4R6Y491</accession>
<dbReference type="RefSeq" id="WP_133676461.1">
    <property type="nucleotide sequence ID" value="NZ_SNZF01000075.1"/>
</dbReference>
<evidence type="ECO:0000256" key="2">
    <source>
        <dbReference type="SAM" id="MobiDB-lite"/>
    </source>
</evidence>
<dbReference type="InterPro" id="IPR036188">
    <property type="entry name" value="FAD/NAD-bd_sf"/>
</dbReference>
<dbReference type="PANTHER" id="PTHR13847">
    <property type="entry name" value="SARCOSINE DEHYDROGENASE-RELATED"/>
    <property type="match status" value="1"/>
</dbReference>
<feature type="domain" description="FAD dependent oxidoreductase" evidence="3">
    <location>
        <begin position="32"/>
        <end position="405"/>
    </location>
</feature>
<dbReference type="GO" id="GO:0016491">
    <property type="term" value="F:oxidoreductase activity"/>
    <property type="evidence" value="ECO:0007669"/>
    <property type="project" value="UniProtKB-KW"/>
</dbReference>
<reference evidence="4 5" key="1">
    <citation type="submission" date="2019-03" db="EMBL/GenBank/DDBJ databases">
        <title>Genomic Encyclopedia of Type Strains, Phase IV (KMG-IV): sequencing the most valuable type-strain genomes for metagenomic binning, comparative biology and taxonomic classification.</title>
        <authorList>
            <person name="Goeker M."/>
        </authorList>
    </citation>
    <scope>NUCLEOTIDE SEQUENCE [LARGE SCALE GENOMIC DNA]</scope>
    <source>
        <strain evidence="4 5">DSM 11603</strain>
    </source>
</reference>
<comment type="caution">
    <text evidence="4">The sequence shown here is derived from an EMBL/GenBank/DDBJ whole genome shotgun (WGS) entry which is preliminary data.</text>
</comment>
<dbReference type="InterPro" id="IPR006076">
    <property type="entry name" value="FAD-dep_OxRdtase"/>
</dbReference>
<evidence type="ECO:0000313" key="4">
    <source>
        <dbReference type="EMBL" id="TDR27063.1"/>
    </source>
</evidence>
<sequence>GADRKPSRTNSTSNAEKSTKSIGKHYPRTGLLQRIGLQTLVVDREGPAAGCSFGNGGAIGQNICAPFTQPGLLRQIPAWYLDPDGPVVVNPKWMLRSLPWILRWLAASRKASTYAASKAMAFLHYGCLDIYRESLGPALYAGLIQDTGYLYVYESASKSASEAFAEDLRAYLGIPGTYLSQGEVQELEPSLSADFKRGLILPGNSYTRNPARLVETIFTLFQQAGGTFQRANVRKLRVEGDAVAAVETDIGRLSAKQVVLCAGAWSGELLRDLGMRLPLVAERGYHISYEGSPVQLNYKVMNASRGFGATQMDGGLQVSGTVELTDVHSKPNWRRAGSLARNAARMFKAKLGADFKPWAGSRPSFPDSLPVVDRAARVANLYLNFGHSHWGLSGAPQSARLIGDLIQKKQMAEATAAFSAGRFKIGAPNPRLDDRRCFRDS</sequence>
<evidence type="ECO:0000313" key="5">
    <source>
        <dbReference type="Proteomes" id="UP000294958"/>
    </source>
</evidence>
<feature type="non-terminal residue" evidence="4">
    <location>
        <position position="1"/>
    </location>
</feature>
<evidence type="ECO:0000256" key="1">
    <source>
        <dbReference type="ARBA" id="ARBA00023002"/>
    </source>
</evidence>